<evidence type="ECO:0000313" key="1">
    <source>
        <dbReference type="EMBL" id="MFD1190447.1"/>
    </source>
</evidence>
<protein>
    <submittedName>
        <fullName evidence="1">CopG family ribbon-helix-helix protein</fullName>
    </submittedName>
</protein>
<sequence length="82" mass="8721">MAGDLAIRLTPAEEAQLDALAKSRAQSPSELALEAVRDVLRFDTAFREAVEQGLAAVAEGDVLPFDDVELGLRDYMAGKSAS</sequence>
<organism evidence="1 2">
    <name type="scientific">Phenylobacterium conjunctum</name>
    <dbReference type="NCBI Taxonomy" id="1298959"/>
    <lineage>
        <taxon>Bacteria</taxon>
        <taxon>Pseudomonadati</taxon>
        <taxon>Pseudomonadota</taxon>
        <taxon>Alphaproteobacteria</taxon>
        <taxon>Caulobacterales</taxon>
        <taxon>Caulobacteraceae</taxon>
        <taxon>Phenylobacterium</taxon>
    </lineage>
</organism>
<proteinExistence type="predicted"/>
<dbReference type="EMBL" id="JBHTLQ010000013">
    <property type="protein sequence ID" value="MFD1190447.1"/>
    <property type="molecule type" value="Genomic_DNA"/>
</dbReference>
<keyword evidence="2" id="KW-1185">Reference proteome</keyword>
<reference evidence="2" key="1">
    <citation type="journal article" date="2019" name="Int. J. Syst. Evol. Microbiol.">
        <title>The Global Catalogue of Microorganisms (GCM) 10K type strain sequencing project: providing services to taxonomists for standard genome sequencing and annotation.</title>
        <authorList>
            <consortium name="The Broad Institute Genomics Platform"/>
            <consortium name="The Broad Institute Genome Sequencing Center for Infectious Disease"/>
            <person name="Wu L."/>
            <person name="Ma J."/>
        </authorList>
    </citation>
    <scope>NUCLEOTIDE SEQUENCE [LARGE SCALE GENOMIC DNA]</scope>
    <source>
        <strain evidence="2">CCUG 55074</strain>
    </source>
</reference>
<evidence type="ECO:0000313" key="2">
    <source>
        <dbReference type="Proteomes" id="UP001597216"/>
    </source>
</evidence>
<name>A0ABW3T041_9CAUL</name>
<dbReference type="Proteomes" id="UP001597216">
    <property type="component" value="Unassembled WGS sequence"/>
</dbReference>
<dbReference type="RefSeq" id="WP_377353170.1">
    <property type="nucleotide sequence ID" value="NZ_JBHTLQ010000013.1"/>
</dbReference>
<accession>A0ABW3T041</accession>
<comment type="caution">
    <text evidence="1">The sequence shown here is derived from an EMBL/GenBank/DDBJ whole genome shotgun (WGS) entry which is preliminary data.</text>
</comment>
<gene>
    <name evidence="1" type="ORF">ACFQ27_07645</name>
</gene>